<evidence type="ECO:0000313" key="6">
    <source>
        <dbReference type="Proteomes" id="UP000490386"/>
    </source>
</evidence>
<accession>A0A7J5B522</accession>
<dbReference type="EMBL" id="WBJX01000002">
    <property type="protein sequence ID" value="KAB1638254.1"/>
    <property type="molecule type" value="Genomic_DNA"/>
</dbReference>
<feature type="region of interest" description="Disordered" evidence="3">
    <location>
        <begin position="1"/>
        <end position="24"/>
    </location>
</feature>
<sequence>MSAPEGAPRGSARAPAERVDNAAPPAADVCPCGSRLAYESCCGAFHAGRPAPTAETLMRSRYSAFALGLPGYLAETWAEATRPDEIDLDDGTVWRRLQIVDTLDGGPDDESGIVEFRAAYRDPDGAGLLHERARFIRADGRWVYLDGQIRGS</sequence>
<comment type="caution">
    <text evidence="5">The sequence shown here is derived from an EMBL/GenBank/DDBJ whole genome shotgun (WGS) entry which is preliminary data.</text>
</comment>
<feature type="domain" description="YchJ-like middle NTF2-like" evidence="4">
    <location>
        <begin position="53"/>
        <end position="147"/>
    </location>
</feature>
<dbReference type="InterPro" id="IPR004027">
    <property type="entry name" value="SEC_C_motif"/>
</dbReference>
<keyword evidence="6" id="KW-1185">Reference proteome</keyword>
<evidence type="ECO:0000256" key="1">
    <source>
        <dbReference type="ARBA" id="ARBA00010839"/>
    </source>
</evidence>
<dbReference type="SUPFAM" id="SSF54427">
    <property type="entry name" value="NTF2-like"/>
    <property type="match status" value="1"/>
</dbReference>
<dbReference type="OrthoDB" id="21421at2"/>
<gene>
    <name evidence="5" type="ORF">F8O03_07595</name>
</gene>
<evidence type="ECO:0000313" key="5">
    <source>
        <dbReference type="EMBL" id="KAB1638254.1"/>
    </source>
</evidence>
<dbReference type="InterPro" id="IPR032710">
    <property type="entry name" value="NTF2-like_dom_sf"/>
</dbReference>
<dbReference type="Proteomes" id="UP000490386">
    <property type="component" value="Unassembled WGS sequence"/>
</dbReference>
<dbReference type="AlphaFoldDB" id="A0A7J5B522"/>
<evidence type="ECO:0000256" key="3">
    <source>
        <dbReference type="SAM" id="MobiDB-lite"/>
    </source>
</evidence>
<comment type="similarity">
    <text evidence="1 2">Belongs to the UPF0225 family.</text>
</comment>
<proteinExistence type="inferred from homology"/>
<name>A0A7J5B522_9MICO</name>
<dbReference type="Gene3D" id="3.10.450.50">
    <property type="match status" value="1"/>
</dbReference>
<evidence type="ECO:0000259" key="4">
    <source>
        <dbReference type="Pfam" id="PF17775"/>
    </source>
</evidence>
<dbReference type="Pfam" id="PF17775">
    <property type="entry name" value="YchJ_M-like"/>
    <property type="match status" value="1"/>
</dbReference>
<dbReference type="HAMAP" id="MF_00612">
    <property type="entry name" value="UPF0225"/>
    <property type="match status" value="1"/>
</dbReference>
<dbReference type="InterPro" id="IPR023006">
    <property type="entry name" value="YchJ-like"/>
</dbReference>
<reference evidence="5 6" key="1">
    <citation type="submission" date="2019-09" db="EMBL/GenBank/DDBJ databases">
        <title>Phylogeny of genus Pseudoclavibacter and closely related genus.</title>
        <authorList>
            <person name="Li Y."/>
        </authorList>
    </citation>
    <scope>NUCLEOTIDE SEQUENCE [LARGE SCALE GENOMIC DNA]</scope>
    <source>
        <strain evidence="5 6">THG-MD12</strain>
    </source>
</reference>
<evidence type="ECO:0000256" key="2">
    <source>
        <dbReference type="HAMAP-Rule" id="MF_00612"/>
    </source>
</evidence>
<organism evidence="5 6">
    <name type="scientific">Pseudoclavibacter terrae</name>
    <dbReference type="NCBI Taxonomy" id="1530195"/>
    <lineage>
        <taxon>Bacteria</taxon>
        <taxon>Bacillati</taxon>
        <taxon>Actinomycetota</taxon>
        <taxon>Actinomycetes</taxon>
        <taxon>Micrococcales</taxon>
        <taxon>Microbacteriaceae</taxon>
        <taxon>Pseudoclavibacter</taxon>
    </lineage>
</organism>
<dbReference type="Pfam" id="PF02810">
    <property type="entry name" value="SEC-C"/>
    <property type="match status" value="1"/>
</dbReference>
<protein>
    <recommendedName>
        <fullName evidence="2">UPF0225 protein F8O03_07595</fullName>
    </recommendedName>
</protein>
<dbReference type="InterPro" id="IPR048469">
    <property type="entry name" value="YchJ-like_M"/>
</dbReference>
<dbReference type="RefSeq" id="WP_151423340.1">
    <property type="nucleotide sequence ID" value="NZ_WBJX01000002.1"/>
</dbReference>